<dbReference type="EMBL" id="CAJHJT010000012">
    <property type="protein sequence ID" value="CAD6998837.1"/>
    <property type="molecule type" value="Genomic_DNA"/>
</dbReference>
<dbReference type="OrthoDB" id="269822at2759"/>
<gene>
    <name evidence="3" type="ORF">CCAP1982_LOCUS7385</name>
</gene>
<keyword evidence="4" id="KW-1185">Reference proteome</keyword>
<dbReference type="InterPro" id="IPR037862">
    <property type="entry name" value="PLC-beta_PH"/>
</dbReference>
<evidence type="ECO:0000313" key="3">
    <source>
        <dbReference type="EMBL" id="CAD6998837.1"/>
    </source>
</evidence>
<comment type="caution">
    <text evidence="3">The sequence shown here is derived from an EMBL/GenBank/DDBJ whole genome shotgun (WGS) entry which is preliminary data.</text>
</comment>
<dbReference type="Proteomes" id="UP000606786">
    <property type="component" value="Unassembled WGS sequence"/>
</dbReference>
<dbReference type="Pfam" id="PF17787">
    <property type="entry name" value="PH_14"/>
    <property type="match status" value="1"/>
</dbReference>
<dbReference type="Gene3D" id="2.30.29.240">
    <property type="match status" value="1"/>
</dbReference>
<evidence type="ECO:0000259" key="1">
    <source>
        <dbReference type="Pfam" id="PF17787"/>
    </source>
</evidence>
<dbReference type="Pfam" id="PF22936">
    <property type="entry name" value="Pol_BBD"/>
    <property type="match status" value="1"/>
</dbReference>
<proteinExistence type="predicted"/>
<evidence type="ECO:0000313" key="4">
    <source>
        <dbReference type="Proteomes" id="UP000606786"/>
    </source>
</evidence>
<feature type="domain" description="Retrovirus-related Pol polyprotein from transposon TNT 1-94-like beta-barrel" evidence="2">
    <location>
        <begin position="2"/>
        <end position="46"/>
    </location>
</feature>
<dbReference type="AlphaFoldDB" id="A0A811ULZ3"/>
<feature type="domain" description="PLC-beta PH" evidence="1">
    <location>
        <begin position="122"/>
        <end position="178"/>
    </location>
</feature>
<organism evidence="3 4">
    <name type="scientific">Ceratitis capitata</name>
    <name type="common">Mediterranean fruit fly</name>
    <name type="synonym">Tephritis capitata</name>
    <dbReference type="NCBI Taxonomy" id="7213"/>
    <lineage>
        <taxon>Eukaryota</taxon>
        <taxon>Metazoa</taxon>
        <taxon>Ecdysozoa</taxon>
        <taxon>Arthropoda</taxon>
        <taxon>Hexapoda</taxon>
        <taxon>Insecta</taxon>
        <taxon>Pterygota</taxon>
        <taxon>Neoptera</taxon>
        <taxon>Endopterygota</taxon>
        <taxon>Diptera</taxon>
        <taxon>Brachycera</taxon>
        <taxon>Muscomorpha</taxon>
        <taxon>Tephritoidea</taxon>
        <taxon>Tephritidae</taxon>
        <taxon>Ceratitis</taxon>
        <taxon>Ceratitis</taxon>
    </lineage>
</organism>
<evidence type="ECO:0000259" key="2">
    <source>
        <dbReference type="Pfam" id="PF22936"/>
    </source>
</evidence>
<protein>
    <submittedName>
        <fullName evidence="3">(Mediterranean fruit fly) hypothetical protein</fullName>
    </submittedName>
</protein>
<dbReference type="SUPFAM" id="SSF50729">
    <property type="entry name" value="PH domain-like"/>
    <property type="match status" value="1"/>
</dbReference>
<sequence>MWLLDSGASSHMCMDKKFFNELEPKRQEIVLASGETIHAQGIGSINEVNVGNGDAGVVEEQLENGDDDEDVYSLDEDSDPVVARKRGRGRPKLIRDGGIGRPKKQYKEAEVLNFVGENPQTDSGTGTPVTMRVDPKGFYLYWIDQNNEMDILDIATIRDTRTGAFAKKPKVSIKAMVNSNEPSFKAANVGTYVASEKDVLPMQLTFY</sequence>
<dbReference type="InterPro" id="IPR054722">
    <property type="entry name" value="PolX-like_BBD"/>
</dbReference>
<accession>A0A811ULZ3</accession>
<reference evidence="3" key="1">
    <citation type="submission" date="2020-11" db="EMBL/GenBank/DDBJ databases">
        <authorList>
            <person name="Whitehead M."/>
        </authorList>
    </citation>
    <scope>NUCLEOTIDE SEQUENCE</scope>
    <source>
        <strain evidence="3">EGII</strain>
    </source>
</reference>
<name>A0A811ULZ3_CERCA</name>